<dbReference type="STRING" id="34506.A0A090LLK1"/>
<dbReference type="WBParaSite" id="SRAE_2000522200.1">
    <property type="protein sequence ID" value="SRAE_2000522200.1"/>
    <property type="gene ID" value="WBGene00265480"/>
</dbReference>
<evidence type="ECO:0000313" key="1">
    <source>
        <dbReference type="EMBL" id="CEF70595.1"/>
    </source>
</evidence>
<name>A0A090LLK1_STRRB</name>
<dbReference type="Proteomes" id="UP000035682">
    <property type="component" value="Unplaced"/>
</dbReference>
<reference evidence="3" key="2">
    <citation type="submission" date="2020-12" db="UniProtKB">
        <authorList>
            <consortium name="WormBaseParasite"/>
        </authorList>
    </citation>
    <scope>IDENTIFICATION</scope>
</reference>
<dbReference type="EMBL" id="LN609529">
    <property type="protein sequence ID" value="CEF70595.1"/>
    <property type="molecule type" value="Genomic_DNA"/>
</dbReference>
<dbReference type="OrthoDB" id="5785713at2759"/>
<dbReference type="WormBase" id="SRAE_2000522200">
    <property type="protein sequence ID" value="SRP08411"/>
    <property type="gene ID" value="WBGene00265480"/>
</dbReference>
<dbReference type="CTD" id="36382973"/>
<dbReference type="RefSeq" id="XP_024509792.1">
    <property type="nucleotide sequence ID" value="XM_024644209.1"/>
</dbReference>
<evidence type="ECO:0000313" key="3">
    <source>
        <dbReference type="WBParaSite" id="SRAE_2000522200.1"/>
    </source>
</evidence>
<dbReference type="OMA" id="TWATTVM"/>
<dbReference type="PANTHER" id="PTHR31389:SF4">
    <property type="entry name" value="LD39211P"/>
    <property type="match status" value="1"/>
</dbReference>
<gene>
    <name evidence="1 3 4" type="ORF">SRAE_2000522200</name>
</gene>
<evidence type="ECO:0000313" key="2">
    <source>
        <dbReference type="Proteomes" id="UP000035682"/>
    </source>
</evidence>
<protein>
    <submittedName>
        <fullName evidence="1 3">Uncharacterized protein</fullName>
    </submittedName>
</protein>
<dbReference type="Pfam" id="PF07801">
    <property type="entry name" value="DUF1647"/>
    <property type="match status" value="1"/>
</dbReference>
<evidence type="ECO:0000313" key="4">
    <source>
        <dbReference type="WormBase" id="SRAE_2000522200"/>
    </source>
</evidence>
<keyword evidence="2" id="KW-1185">Reference proteome</keyword>
<dbReference type="GeneID" id="36382973"/>
<reference evidence="1 2" key="1">
    <citation type="submission" date="2014-09" db="EMBL/GenBank/DDBJ databases">
        <authorList>
            <person name="Martin A.A."/>
        </authorList>
    </citation>
    <scope>NUCLEOTIDE SEQUENCE</scope>
    <source>
        <strain evidence="2">ED321</strain>
        <strain evidence="1">ED321 Heterogonic</strain>
    </source>
</reference>
<organism evidence="1">
    <name type="scientific">Strongyloides ratti</name>
    <name type="common">Parasitic roundworm</name>
    <dbReference type="NCBI Taxonomy" id="34506"/>
    <lineage>
        <taxon>Eukaryota</taxon>
        <taxon>Metazoa</taxon>
        <taxon>Ecdysozoa</taxon>
        <taxon>Nematoda</taxon>
        <taxon>Chromadorea</taxon>
        <taxon>Rhabditida</taxon>
        <taxon>Tylenchina</taxon>
        <taxon>Panagrolaimomorpha</taxon>
        <taxon>Strongyloidoidea</taxon>
        <taxon>Strongyloididae</taxon>
        <taxon>Strongyloides</taxon>
    </lineage>
</organism>
<dbReference type="InterPro" id="IPR012444">
    <property type="entry name" value="DUF1647"/>
</dbReference>
<dbReference type="PANTHER" id="PTHR31389">
    <property type="entry name" value="LD39211P"/>
    <property type="match status" value="1"/>
</dbReference>
<dbReference type="AlphaFoldDB" id="A0A090LLK1"/>
<sequence length="387" mass="45676">MFTILKRGNIYNSYNKTLCKYKGNFYNLQYELPSNKSIKGKPFSCNLVKFLDYFNFLNESSFVDLSKTTISKVKVVTAISENHTLEVRSLLKSFKTYFPKKTIIVYDLGLEKKSTNQLKTLEFVELRQFNFSKYPIHVSTIKSYAFKFLVVSEVLKEYPSVIWADASVRFKKKNFIKRISKLINCYKGKSEDHKFKEQLIIEEEKKNKNFKVVELTKCIFCPLKYDTKKFNEKLYKFNVNHCYKSNILMHIPTFHGILASSHEKFLEFIPTNKSKYIPEKEYQHGAGLVLFVRTKDAVQNIMKWAVLCSLTKNCIAPVPWTSCFGKFNHNNLFSKTNICHRFDQTLLTVLLHNSNNYNNQNYVTEMYDYAIFKRSKIKSWKKFKKNL</sequence>
<accession>A0A090LLK1</accession>
<proteinExistence type="predicted"/>